<organism evidence="2 3">
    <name type="scientific">Rhynchophorus ferrugineus</name>
    <name type="common">Red palm weevil</name>
    <name type="synonym">Curculio ferrugineus</name>
    <dbReference type="NCBI Taxonomy" id="354439"/>
    <lineage>
        <taxon>Eukaryota</taxon>
        <taxon>Metazoa</taxon>
        <taxon>Ecdysozoa</taxon>
        <taxon>Arthropoda</taxon>
        <taxon>Hexapoda</taxon>
        <taxon>Insecta</taxon>
        <taxon>Pterygota</taxon>
        <taxon>Neoptera</taxon>
        <taxon>Endopterygota</taxon>
        <taxon>Coleoptera</taxon>
        <taxon>Polyphaga</taxon>
        <taxon>Cucujiformia</taxon>
        <taxon>Curculionidae</taxon>
        <taxon>Dryophthorinae</taxon>
        <taxon>Rhynchophorus</taxon>
    </lineage>
</organism>
<keyword evidence="3" id="KW-1185">Reference proteome</keyword>
<reference evidence="2" key="1">
    <citation type="submission" date="2020-08" db="EMBL/GenBank/DDBJ databases">
        <title>Genome sequencing and assembly of the red palm weevil Rhynchophorus ferrugineus.</title>
        <authorList>
            <person name="Dias G.B."/>
            <person name="Bergman C.M."/>
            <person name="Manee M."/>
        </authorList>
    </citation>
    <scope>NUCLEOTIDE SEQUENCE</scope>
    <source>
        <strain evidence="2">AA-2017</strain>
        <tissue evidence="2">Whole larva</tissue>
    </source>
</reference>
<evidence type="ECO:0000313" key="3">
    <source>
        <dbReference type="Proteomes" id="UP000625711"/>
    </source>
</evidence>
<evidence type="ECO:0000313" key="2">
    <source>
        <dbReference type="EMBL" id="KAF7283563.1"/>
    </source>
</evidence>
<sequence>MSQSSSDYVVHNRTPRRISVACSVCVSQAIVFETEIGRSFSPFRVASPRILLRARERPEGEGPGQKLINPPAPPACRCRLPPSRPHHPAIPPPPPGGDKGVVWRKDMLRIRGPDWGSCIIRAGSLNRFGGGGRGEGEWGVKFGELFY</sequence>
<dbReference type="AlphaFoldDB" id="A0A834IR81"/>
<comment type="caution">
    <text evidence="2">The sequence shown here is derived from an EMBL/GenBank/DDBJ whole genome shotgun (WGS) entry which is preliminary data.</text>
</comment>
<name>A0A834IR81_RHYFE</name>
<protein>
    <submittedName>
        <fullName evidence="2">Uncharacterized protein</fullName>
    </submittedName>
</protein>
<gene>
    <name evidence="2" type="ORF">GWI33_023408</name>
</gene>
<dbReference type="Proteomes" id="UP000625711">
    <property type="component" value="Unassembled WGS sequence"/>
</dbReference>
<proteinExistence type="predicted"/>
<dbReference type="EMBL" id="JAACXV010000098">
    <property type="protein sequence ID" value="KAF7283563.1"/>
    <property type="molecule type" value="Genomic_DNA"/>
</dbReference>
<accession>A0A834IR81</accession>
<feature type="region of interest" description="Disordered" evidence="1">
    <location>
        <begin position="56"/>
        <end position="100"/>
    </location>
</feature>
<evidence type="ECO:0000256" key="1">
    <source>
        <dbReference type="SAM" id="MobiDB-lite"/>
    </source>
</evidence>